<dbReference type="SMART" id="SM00287">
    <property type="entry name" value="SH3b"/>
    <property type="match status" value="1"/>
</dbReference>
<accession>A0A1L3ND94</accession>
<dbReference type="CDD" id="cd02696">
    <property type="entry name" value="MurNAc-LAA"/>
    <property type="match status" value="1"/>
</dbReference>
<dbReference type="GO" id="GO:0009253">
    <property type="term" value="P:peptidoglycan catabolic process"/>
    <property type="evidence" value="ECO:0007669"/>
    <property type="project" value="InterPro"/>
</dbReference>
<keyword evidence="1" id="KW-0378">Hydrolase</keyword>
<dbReference type="GO" id="GO:0030288">
    <property type="term" value="C:outer membrane-bounded periplasmic space"/>
    <property type="evidence" value="ECO:0007669"/>
    <property type="project" value="TreeGrafter"/>
</dbReference>
<dbReference type="PROSITE" id="PS51781">
    <property type="entry name" value="SH3B"/>
    <property type="match status" value="1"/>
</dbReference>
<dbReference type="Gene3D" id="2.30.30.40">
    <property type="entry name" value="SH3 Domains"/>
    <property type="match status" value="1"/>
</dbReference>
<reference evidence="4 5" key="1">
    <citation type="submission" date="2015-11" db="EMBL/GenBank/DDBJ databases">
        <authorList>
            <person name="Hill K.K."/>
            <person name="Shirey T.B."/>
            <person name="Raphael B."/>
            <person name="Daligault H.E."/>
            <person name="Davenport K.W."/>
            <person name="Bruce D.C."/>
            <person name="Foley B.T."/>
            <person name="Johnson S.L."/>
        </authorList>
    </citation>
    <scope>NUCLEOTIDE SEQUENCE [LARGE SCALE GENOMIC DNA]</scope>
    <source>
        <strain evidence="4 5">CDC_1632</strain>
    </source>
</reference>
<dbReference type="PANTHER" id="PTHR30404:SF8">
    <property type="entry name" value="AUTOLYSIN PH-RELATED"/>
    <property type="match status" value="1"/>
</dbReference>
<dbReference type="EMBL" id="CP013243">
    <property type="protein sequence ID" value="APH14099.1"/>
    <property type="molecule type" value="Genomic_DNA"/>
</dbReference>
<dbReference type="eggNOG" id="COG0860">
    <property type="taxonomic scope" value="Bacteria"/>
</dbReference>
<dbReference type="InterPro" id="IPR050695">
    <property type="entry name" value="N-acetylmuramoyl_amidase_3"/>
</dbReference>
<evidence type="ECO:0000256" key="2">
    <source>
        <dbReference type="ARBA" id="ARBA00023316"/>
    </source>
</evidence>
<dbReference type="Pfam" id="PF08239">
    <property type="entry name" value="SH3_3"/>
    <property type="match status" value="1"/>
</dbReference>
<dbReference type="FunFam" id="2.30.30.40:FF:000358">
    <property type="entry name" value="Putative N-acetylmuramoyl-L-alanine amidase"/>
    <property type="match status" value="1"/>
</dbReference>
<dbReference type="GO" id="GO:0071555">
    <property type="term" value="P:cell wall organization"/>
    <property type="evidence" value="ECO:0007669"/>
    <property type="project" value="UniProtKB-KW"/>
</dbReference>
<protein>
    <submittedName>
        <fullName evidence="4">N-acetylmuramoyl-L-alanine amidase family protein</fullName>
    </submittedName>
</protein>
<dbReference type="Pfam" id="PF01520">
    <property type="entry name" value="Amidase_3"/>
    <property type="match status" value="1"/>
</dbReference>
<dbReference type="RefSeq" id="WP_072586318.1">
    <property type="nucleotide sequence ID" value="NZ_CP013243.1"/>
</dbReference>
<dbReference type="SMART" id="SM00646">
    <property type="entry name" value="Ami_3"/>
    <property type="match status" value="1"/>
</dbReference>
<gene>
    <name evidence="4" type="ORF">NPD5_2915</name>
</gene>
<dbReference type="Proteomes" id="UP000182204">
    <property type="component" value="Chromosome"/>
</dbReference>
<proteinExistence type="predicted"/>
<dbReference type="SUPFAM" id="SSF53187">
    <property type="entry name" value="Zn-dependent exopeptidases"/>
    <property type="match status" value="1"/>
</dbReference>
<dbReference type="InterPro" id="IPR002508">
    <property type="entry name" value="MurNAc-LAA_cat"/>
</dbReference>
<dbReference type="PANTHER" id="PTHR30404">
    <property type="entry name" value="N-ACETYLMURAMOYL-L-ALANINE AMIDASE"/>
    <property type="match status" value="1"/>
</dbReference>
<dbReference type="eggNOG" id="COG3103">
    <property type="taxonomic scope" value="Bacteria"/>
</dbReference>
<organism evidence="4 5">
    <name type="scientific">Clostridium sporogenes</name>
    <dbReference type="NCBI Taxonomy" id="1509"/>
    <lineage>
        <taxon>Bacteria</taxon>
        <taxon>Bacillati</taxon>
        <taxon>Bacillota</taxon>
        <taxon>Clostridia</taxon>
        <taxon>Eubacteriales</taxon>
        <taxon>Clostridiaceae</taxon>
        <taxon>Clostridium</taxon>
    </lineage>
</organism>
<evidence type="ECO:0000259" key="3">
    <source>
        <dbReference type="PROSITE" id="PS51781"/>
    </source>
</evidence>
<dbReference type="AlphaFoldDB" id="A0A1L3ND94"/>
<feature type="domain" description="SH3b" evidence="3">
    <location>
        <begin position="195"/>
        <end position="256"/>
    </location>
</feature>
<name>A0A1L3ND94_CLOSG</name>
<dbReference type="InterPro" id="IPR003646">
    <property type="entry name" value="SH3-like_bac-type"/>
</dbReference>
<dbReference type="GO" id="GO:0008745">
    <property type="term" value="F:N-acetylmuramoyl-L-alanine amidase activity"/>
    <property type="evidence" value="ECO:0007669"/>
    <property type="project" value="InterPro"/>
</dbReference>
<dbReference type="Gene3D" id="3.40.630.40">
    <property type="entry name" value="Zn-dependent exopeptidases"/>
    <property type="match status" value="1"/>
</dbReference>
<dbReference type="STRING" id="413999.CBO3016"/>
<evidence type="ECO:0000256" key="1">
    <source>
        <dbReference type="ARBA" id="ARBA00022801"/>
    </source>
</evidence>
<sequence length="256" mass="28190">MLFNLNPGHTLSGGDVGTRGINGLKEEVLTRQLVNEIDKELRGRGHRTNICRVDYAATLQESLNKQVDLCNSVNADLNICIHFNTTVGGYGSEVYTYNGKYLIEADRVLKELNKLGFRNRGIKDQPLALTKRTKAKTIYIEVCFIDSAGDVVILNKYGMNGIAKAIVSGVLGASSNVETGSGKENENTAWINLDGKTGTICTPSGVNVREGKSTSSRILGTLTNGAKVQLYRKEGEWMHVYYPPHGGYIYSKYIRY</sequence>
<evidence type="ECO:0000313" key="4">
    <source>
        <dbReference type="EMBL" id="APH14099.1"/>
    </source>
</evidence>
<keyword evidence="2" id="KW-0961">Cell wall biogenesis/degradation</keyword>
<evidence type="ECO:0000313" key="5">
    <source>
        <dbReference type="Proteomes" id="UP000182204"/>
    </source>
</evidence>